<feature type="region of interest" description="Disordered" evidence="1">
    <location>
        <begin position="1"/>
        <end position="21"/>
    </location>
</feature>
<reference evidence="2" key="1">
    <citation type="submission" date="2022-01" db="EMBL/GenBank/DDBJ databases">
        <authorList>
            <person name="King R."/>
        </authorList>
    </citation>
    <scope>NUCLEOTIDE SEQUENCE</scope>
</reference>
<keyword evidence="3" id="KW-1185">Reference proteome</keyword>
<protein>
    <submittedName>
        <fullName evidence="2">Uncharacterized protein</fullName>
    </submittedName>
</protein>
<evidence type="ECO:0000313" key="2">
    <source>
        <dbReference type="EMBL" id="CAG9840544.1"/>
    </source>
</evidence>
<evidence type="ECO:0000256" key="1">
    <source>
        <dbReference type="SAM" id="MobiDB-lite"/>
    </source>
</evidence>
<dbReference type="OrthoDB" id="6809319at2759"/>
<dbReference type="Proteomes" id="UP001153709">
    <property type="component" value="Chromosome 9"/>
</dbReference>
<organism evidence="2 3">
    <name type="scientific">Diabrotica balteata</name>
    <name type="common">Banded cucumber beetle</name>
    <dbReference type="NCBI Taxonomy" id="107213"/>
    <lineage>
        <taxon>Eukaryota</taxon>
        <taxon>Metazoa</taxon>
        <taxon>Ecdysozoa</taxon>
        <taxon>Arthropoda</taxon>
        <taxon>Hexapoda</taxon>
        <taxon>Insecta</taxon>
        <taxon>Pterygota</taxon>
        <taxon>Neoptera</taxon>
        <taxon>Endopterygota</taxon>
        <taxon>Coleoptera</taxon>
        <taxon>Polyphaga</taxon>
        <taxon>Cucujiformia</taxon>
        <taxon>Chrysomeloidea</taxon>
        <taxon>Chrysomelidae</taxon>
        <taxon>Galerucinae</taxon>
        <taxon>Diabroticina</taxon>
        <taxon>Diabroticites</taxon>
        <taxon>Diabrotica</taxon>
    </lineage>
</organism>
<name>A0A9N9TB53_DIABA</name>
<evidence type="ECO:0000313" key="3">
    <source>
        <dbReference type="Proteomes" id="UP001153709"/>
    </source>
</evidence>
<dbReference type="AlphaFoldDB" id="A0A9N9TB53"/>
<proteinExistence type="predicted"/>
<accession>A0A9N9TB53</accession>
<sequence>MDKRNTNKDPQPYFDTDNNLPGGDVVVVELDFNVNDTTTLENIQQSLLQKSPEKYIPIDGKIPTPCKKALFWPDKPCCKETKKRVGEKLPSVATSTQWTQYHFKKSMEKECK</sequence>
<gene>
    <name evidence="2" type="ORF">DIABBA_LOCUS13179</name>
</gene>
<dbReference type="EMBL" id="OU898284">
    <property type="protein sequence ID" value="CAG9840544.1"/>
    <property type="molecule type" value="Genomic_DNA"/>
</dbReference>